<protein>
    <submittedName>
        <fullName evidence="1">Alpha/beta hydrolase</fullName>
    </submittedName>
</protein>
<name>A0ABS2JNH2_9GAMM</name>
<accession>A0ABS2JNH2</accession>
<evidence type="ECO:0000313" key="1">
    <source>
        <dbReference type="EMBL" id="MBM7119952.1"/>
    </source>
</evidence>
<dbReference type="Gene3D" id="3.40.50.1820">
    <property type="entry name" value="alpha/beta hydrolase"/>
    <property type="match status" value="1"/>
</dbReference>
<evidence type="ECO:0000313" key="2">
    <source>
        <dbReference type="Proteomes" id="UP001430065"/>
    </source>
</evidence>
<dbReference type="GO" id="GO:0016787">
    <property type="term" value="F:hydrolase activity"/>
    <property type="evidence" value="ECO:0007669"/>
    <property type="project" value="UniProtKB-KW"/>
</dbReference>
<organism evidence="1 2">
    <name type="scientific">Dyella kyungheensis</name>
    <dbReference type="NCBI Taxonomy" id="1242174"/>
    <lineage>
        <taxon>Bacteria</taxon>
        <taxon>Pseudomonadati</taxon>
        <taxon>Pseudomonadota</taxon>
        <taxon>Gammaproteobacteria</taxon>
        <taxon>Lysobacterales</taxon>
        <taxon>Rhodanobacteraceae</taxon>
        <taxon>Dyella</taxon>
    </lineage>
</organism>
<gene>
    <name evidence="1" type="ORF">ISP20_02160</name>
</gene>
<dbReference type="EMBL" id="JADIKC010000001">
    <property type="protein sequence ID" value="MBM7119952.1"/>
    <property type="molecule type" value="Genomic_DNA"/>
</dbReference>
<keyword evidence="1" id="KW-0378">Hydrolase</keyword>
<dbReference type="SUPFAM" id="SSF53474">
    <property type="entry name" value="alpha/beta-Hydrolases"/>
    <property type="match status" value="1"/>
</dbReference>
<proteinExistence type="predicted"/>
<dbReference type="InterPro" id="IPR029058">
    <property type="entry name" value="AB_hydrolase_fold"/>
</dbReference>
<dbReference type="Proteomes" id="UP001430065">
    <property type="component" value="Unassembled WGS sequence"/>
</dbReference>
<comment type="caution">
    <text evidence="1">The sequence shown here is derived from an EMBL/GenBank/DDBJ whole genome shotgun (WGS) entry which is preliminary data.</text>
</comment>
<keyword evidence="2" id="KW-1185">Reference proteome</keyword>
<reference evidence="1 2" key="1">
    <citation type="submission" date="2020-10" db="EMBL/GenBank/DDBJ databases">
        <title>Phylogeny of dyella-like bacteria.</title>
        <authorList>
            <person name="Fu J."/>
        </authorList>
    </citation>
    <scope>NUCLEOTIDE SEQUENCE [LARGE SCALE GENOMIC DNA]</scope>
    <source>
        <strain evidence="1 2">THG-B117</strain>
    </source>
</reference>
<sequence>MRGACAADIQNTVTVDAGETVDIGGVTSILVRAKHPNGSILLLTGGDGRLNVMASARFTEGADNVLIRNRDALVNGGYDVLLLELGTNLAAATDYMAKLKRPVVIVATSKGTQRAAEGLAQGARPDKLVLSSGFLSEASGPADSVASLLKSPALLPSTLVIHHRDDRCRWTNPAGVAPFQAWGGKRVEVIWMSGGNDDPENPCRFSAHHGFAGQDKTFVSHILQFIEK</sequence>